<proteinExistence type="predicted"/>
<organism evidence="1 2">
    <name type="scientific">Blastopirellula marina DSM 3645</name>
    <dbReference type="NCBI Taxonomy" id="314230"/>
    <lineage>
        <taxon>Bacteria</taxon>
        <taxon>Pseudomonadati</taxon>
        <taxon>Planctomycetota</taxon>
        <taxon>Planctomycetia</taxon>
        <taxon>Pirellulales</taxon>
        <taxon>Pirellulaceae</taxon>
        <taxon>Blastopirellula</taxon>
    </lineage>
</organism>
<accession>A3ZRP2</accession>
<dbReference type="RefSeq" id="WP_002650368.1">
    <property type="nucleotide sequence ID" value="NZ_CH672376.1"/>
</dbReference>
<dbReference type="EMBL" id="AANZ01000007">
    <property type="protein sequence ID" value="EAQ80811.1"/>
    <property type="molecule type" value="Genomic_DNA"/>
</dbReference>
<dbReference type="Proteomes" id="UP000004358">
    <property type="component" value="Unassembled WGS sequence"/>
</dbReference>
<gene>
    <name evidence="1" type="ORF">DSM3645_12361</name>
</gene>
<protein>
    <submittedName>
        <fullName evidence="1">Uncharacterized protein</fullName>
    </submittedName>
</protein>
<comment type="caution">
    <text evidence="1">The sequence shown here is derived from an EMBL/GenBank/DDBJ whole genome shotgun (WGS) entry which is preliminary data.</text>
</comment>
<dbReference type="STRING" id="314230.DSM3645_12361"/>
<name>A3ZRP2_9BACT</name>
<dbReference type="HOGENOM" id="CLU_3150039_0_0_0"/>
<evidence type="ECO:0000313" key="2">
    <source>
        <dbReference type="Proteomes" id="UP000004358"/>
    </source>
</evidence>
<reference evidence="1 2" key="1">
    <citation type="submission" date="2006-02" db="EMBL/GenBank/DDBJ databases">
        <authorList>
            <person name="Amann R."/>
            <person name="Ferriera S."/>
            <person name="Johnson J."/>
            <person name="Kravitz S."/>
            <person name="Halpern A."/>
            <person name="Remington K."/>
            <person name="Beeson K."/>
            <person name="Tran B."/>
            <person name="Rogers Y.-H."/>
            <person name="Friedman R."/>
            <person name="Venter J.C."/>
        </authorList>
    </citation>
    <scope>NUCLEOTIDE SEQUENCE [LARGE SCALE GENOMIC DNA]</scope>
    <source>
        <strain evidence="1 2">DSM 3645</strain>
    </source>
</reference>
<dbReference type="AlphaFoldDB" id="A3ZRP2"/>
<sequence length="48" mass="5401">MPLLWIAAPPAALRRRPGEQPVVIERHPKCPGRGYMLGLSLVDRRIGR</sequence>
<evidence type="ECO:0000313" key="1">
    <source>
        <dbReference type="EMBL" id="EAQ80811.1"/>
    </source>
</evidence>